<keyword evidence="1" id="KW-0378">Hydrolase</keyword>
<accession>A0ACC1YES4</accession>
<name>A0ACC1YES4_MELAZ</name>
<dbReference type="EMBL" id="CM051396">
    <property type="protein sequence ID" value="KAJ4722302.1"/>
    <property type="molecule type" value="Genomic_DNA"/>
</dbReference>
<keyword evidence="1" id="KW-0540">Nuclease</keyword>
<keyword evidence="2" id="KW-1185">Reference proteome</keyword>
<comment type="caution">
    <text evidence="1">The sequence shown here is derived from an EMBL/GenBank/DDBJ whole genome shotgun (WGS) entry which is preliminary data.</text>
</comment>
<keyword evidence="1" id="KW-0255">Endonuclease</keyword>
<protein>
    <submittedName>
        <fullName evidence="1">Endonuclease/exonuclease/phosphatase</fullName>
    </submittedName>
</protein>
<sequence length="476" mass="53524">MIEEIRCNSHTSHLFSTLKRKLRRICSRLRCLIWRRPRSKVIIKRLGKSNTNVRRKGELSEKKSTIHLNGQLGYSNSKIPIRIATFNVAMFSLAPAISKAEELALFSHEQEDYAALTSPVEMKSQAKATNYCPKSILKQSPLHSSLCSPEHLSKQKKISRSKLKVSINLPDNEISLANSNVLMRSPVCLPTSMMTWMEESSKCCRSIAEVLKEVDADILALQDVKAEEENDMKPLSDLAAALGMKYVFAESWAPEYGNAILSKWPIKRWRVQNIADDKDFRNVLRATVDVPRAGEVNIDCTQLDHLNENWRMKQISAIIQSNDSPHILAGGLNSLDGSDYSAERWMDIVKYYEDIGKPTPKVEVMKLLKGIDYVDSKDFAGECEPVVIIAKGQNVQGTCKYGTRVDYILASPDSPYKFVPGSYSVISSKGTSDHHIVKVDITKVSENAIRLQRKPKPKIVRIANPCSTVGIWKMNT</sequence>
<evidence type="ECO:0000313" key="2">
    <source>
        <dbReference type="Proteomes" id="UP001164539"/>
    </source>
</evidence>
<reference evidence="1 2" key="1">
    <citation type="journal article" date="2023" name="Science">
        <title>Complex scaffold remodeling in plant triterpene biosynthesis.</title>
        <authorList>
            <person name="De La Pena R."/>
            <person name="Hodgson H."/>
            <person name="Liu J.C."/>
            <person name="Stephenson M.J."/>
            <person name="Martin A.C."/>
            <person name="Owen C."/>
            <person name="Harkess A."/>
            <person name="Leebens-Mack J."/>
            <person name="Jimenez L.E."/>
            <person name="Osbourn A."/>
            <person name="Sattely E.S."/>
        </authorList>
    </citation>
    <scope>NUCLEOTIDE SEQUENCE [LARGE SCALE GENOMIC DNA]</scope>
    <source>
        <strain evidence="2">cv. JPN11</strain>
        <tissue evidence="1">Leaf</tissue>
    </source>
</reference>
<proteinExistence type="predicted"/>
<gene>
    <name evidence="1" type="ORF">OWV82_005824</name>
</gene>
<evidence type="ECO:0000313" key="1">
    <source>
        <dbReference type="EMBL" id="KAJ4722302.1"/>
    </source>
</evidence>
<organism evidence="1 2">
    <name type="scientific">Melia azedarach</name>
    <name type="common">Chinaberry tree</name>
    <dbReference type="NCBI Taxonomy" id="155640"/>
    <lineage>
        <taxon>Eukaryota</taxon>
        <taxon>Viridiplantae</taxon>
        <taxon>Streptophyta</taxon>
        <taxon>Embryophyta</taxon>
        <taxon>Tracheophyta</taxon>
        <taxon>Spermatophyta</taxon>
        <taxon>Magnoliopsida</taxon>
        <taxon>eudicotyledons</taxon>
        <taxon>Gunneridae</taxon>
        <taxon>Pentapetalae</taxon>
        <taxon>rosids</taxon>
        <taxon>malvids</taxon>
        <taxon>Sapindales</taxon>
        <taxon>Meliaceae</taxon>
        <taxon>Melia</taxon>
    </lineage>
</organism>
<dbReference type="Proteomes" id="UP001164539">
    <property type="component" value="Chromosome 3"/>
</dbReference>